<dbReference type="Pfam" id="PF03466">
    <property type="entry name" value="LysR_substrate"/>
    <property type="match status" value="1"/>
</dbReference>
<dbReference type="Proteomes" id="UP001575652">
    <property type="component" value="Unassembled WGS sequence"/>
</dbReference>
<keyword evidence="2" id="KW-0805">Transcription regulation</keyword>
<evidence type="ECO:0000313" key="7">
    <source>
        <dbReference type="EMBL" id="MFB0835801.1"/>
    </source>
</evidence>
<dbReference type="Pfam" id="PF00126">
    <property type="entry name" value="HTH_1"/>
    <property type="match status" value="1"/>
</dbReference>
<dbReference type="InterPro" id="IPR036388">
    <property type="entry name" value="WH-like_DNA-bd_sf"/>
</dbReference>
<gene>
    <name evidence="7" type="ORF">ACETWP_14510</name>
</gene>
<dbReference type="PANTHER" id="PTHR30346">
    <property type="entry name" value="TRANSCRIPTIONAL DUAL REGULATOR HCAR-RELATED"/>
    <property type="match status" value="1"/>
</dbReference>
<dbReference type="SUPFAM" id="SSF46785">
    <property type="entry name" value="Winged helix' DNA-binding domain"/>
    <property type="match status" value="1"/>
</dbReference>
<dbReference type="EMBL" id="JBHDLJ010000014">
    <property type="protein sequence ID" value="MFB0835801.1"/>
    <property type="molecule type" value="Genomic_DNA"/>
</dbReference>
<accession>A0ABV4UQ68</accession>
<evidence type="ECO:0000256" key="3">
    <source>
        <dbReference type="ARBA" id="ARBA00023125"/>
    </source>
</evidence>
<dbReference type="PANTHER" id="PTHR30346:SF0">
    <property type="entry name" value="HCA OPERON TRANSCRIPTIONAL ACTIVATOR HCAR"/>
    <property type="match status" value="1"/>
</dbReference>
<dbReference type="InterPro" id="IPR036390">
    <property type="entry name" value="WH_DNA-bd_sf"/>
</dbReference>
<name>A0ABV4UQ68_9MICC</name>
<evidence type="ECO:0000256" key="5">
    <source>
        <dbReference type="SAM" id="MobiDB-lite"/>
    </source>
</evidence>
<dbReference type="InterPro" id="IPR000847">
    <property type="entry name" value="LysR_HTH_N"/>
</dbReference>
<evidence type="ECO:0000256" key="4">
    <source>
        <dbReference type="ARBA" id="ARBA00023163"/>
    </source>
</evidence>
<reference evidence="7 8" key="1">
    <citation type="submission" date="2024-09" db="EMBL/GenBank/DDBJ databases">
        <authorList>
            <person name="Salinas-Garcia M.A."/>
            <person name="Prieme A."/>
        </authorList>
    </citation>
    <scope>NUCLEOTIDE SEQUENCE [LARGE SCALE GENOMIC DNA]</scope>
    <source>
        <strain evidence="7 8">DSM 21081</strain>
    </source>
</reference>
<dbReference type="InterPro" id="IPR005119">
    <property type="entry name" value="LysR_subst-bd"/>
</dbReference>
<dbReference type="SUPFAM" id="SSF53850">
    <property type="entry name" value="Periplasmic binding protein-like II"/>
    <property type="match status" value="1"/>
</dbReference>
<evidence type="ECO:0000256" key="1">
    <source>
        <dbReference type="ARBA" id="ARBA00009437"/>
    </source>
</evidence>
<comment type="caution">
    <text evidence="7">The sequence shown here is derived from an EMBL/GenBank/DDBJ whole genome shotgun (WGS) entry which is preliminary data.</text>
</comment>
<organism evidence="7 8">
    <name type="scientific">Arthrobacter halodurans</name>
    <dbReference type="NCBI Taxonomy" id="516699"/>
    <lineage>
        <taxon>Bacteria</taxon>
        <taxon>Bacillati</taxon>
        <taxon>Actinomycetota</taxon>
        <taxon>Actinomycetes</taxon>
        <taxon>Micrococcales</taxon>
        <taxon>Micrococcaceae</taxon>
        <taxon>Arthrobacter</taxon>
    </lineage>
</organism>
<keyword evidence="4" id="KW-0804">Transcription</keyword>
<feature type="region of interest" description="Disordered" evidence="5">
    <location>
        <begin position="302"/>
        <end position="359"/>
    </location>
</feature>
<comment type="similarity">
    <text evidence="1">Belongs to the LysR transcriptional regulatory family.</text>
</comment>
<dbReference type="Gene3D" id="1.10.10.10">
    <property type="entry name" value="Winged helix-like DNA-binding domain superfamily/Winged helix DNA-binding domain"/>
    <property type="match status" value="1"/>
</dbReference>
<proteinExistence type="inferred from homology"/>
<dbReference type="PRINTS" id="PR00039">
    <property type="entry name" value="HTHLYSR"/>
</dbReference>
<keyword evidence="3" id="KW-0238">DNA-binding</keyword>
<evidence type="ECO:0000259" key="6">
    <source>
        <dbReference type="PROSITE" id="PS50931"/>
    </source>
</evidence>
<keyword evidence="8" id="KW-1185">Reference proteome</keyword>
<feature type="domain" description="HTH lysR-type" evidence="6">
    <location>
        <begin position="2"/>
        <end position="59"/>
    </location>
</feature>
<protein>
    <submittedName>
        <fullName evidence="7">LysR substrate-binding domain-containing protein</fullName>
    </submittedName>
</protein>
<feature type="compositionally biased region" description="Gly residues" evidence="5">
    <location>
        <begin position="346"/>
        <end position="359"/>
    </location>
</feature>
<dbReference type="PROSITE" id="PS50931">
    <property type="entry name" value="HTH_LYSR"/>
    <property type="match status" value="1"/>
</dbReference>
<evidence type="ECO:0000313" key="8">
    <source>
        <dbReference type="Proteomes" id="UP001575652"/>
    </source>
</evidence>
<dbReference type="RefSeq" id="WP_373972977.1">
    <property type="nucleotide sequence ID" value="NZ_JBHDLJ010000014.1"/>
</dbReference>
<dbReference type="Gene3D" id="3.40.190.10">
    <property type="entry name" value="Periplasmic binding protein-like II"/>
    <property type="match status" value="2"/>
</dbReference>
<evidence type="ECO:0000256" key="2">
    <source>
        <dbReference type="ARBA" id="ARBA00023015"/>
    </source>
</evidence>
<sequence length="359" mass="36922">MFSLIQLESFVAVAEELHFGAAAARLNMTQPPLSRQIQLLERELNAQLFLRSSRRVELTEAGQTLLPSARRILDMCRKTDLDVRRVATGDAGSIVIGYTAIAGQSELPAILRLAREHMPGVSLVLREAVSTDQLDMLATGAIDVGLLRPIVSRSGLVTRPLLEDRLVVALPAGHELLTGRGVLLRQLDGLPLMMYSSAEARYFHDLVTRLFDSAGAHANVTQFASQVPALLAFVAAGLGVSLVPASTMEWASPGVGFEELAGPAGLADLNHADLHIAWNEASMNRAVAKLLPLVLAGHGDGADATGGDAPDAGRDTEAGTGADGGSATDAGSGTGAEGGSATDAGPGTGTGAGPGSGGG</sequence>